<dbReference type="Gene3D" id="3.50.7.10">
    <property type="entry name" value="GroEL"/>
    <property type="match status" value="1"/>
</dbReference>
<comment type="similarity">
    <text evidence="1 7">Belongs to the chaperonin (HSP60) family.</text>
</comment>
<evidence type="ECO:0000313" key="10">
    <source>
        <dbReference type="Proteomes" id="UP000001876"/>
    </source>
</evidence>
<dbReference type="InterPro" id="IPR018370">
    <property type="entry name" value="Chaperonin_Cpn60_CS"/>
</dbReference>
<comment type="function">
    <text evidence="5">This protein binds RuBisCO small and large subunits and is implicated in the assembly of the enzyme oligomer.</text>
</comment>
<dbReference type="KEGG" id="mpp:MICPUCDRAFT_33182"/>
<dbReference type="Pfam" id="PF00118">
    <property type="entry name" value="Cpn60_TCP1"/>
    <property type="match status" value="1"/>
</dbReference>
<proteinExistence type="inferred from homology"/>
<organism evidence="10">
    <name type="scientific">Micromonas pusilla (strain CCMP1545)</name>
    <name type="common">Picoplanktonic green alga</name>
    <dbReference type="NCBI Taxonomy" id="564608"/>
    <lineage>
        <taxon>Eukaryota</taxon>
        <taxon>Viridiplantae</taxon>
        <taxon>Chlorophyta</taxon>
        <taxon>Mamiellophyceae</taxon>
        <taxon>Mamiellales</taxon>
        <taxon>Mamiellaceae</taxon>
        <taxon>Micromonas</taxon>
    </lineage>
</organism>
<evidence type="ECO:0000256" key="6">
    <source>
        <dbReference type="ARBA" id="ARBA00062746"/>
    </source>
</evidence>
<reference evidence="9 10" key="1">
    <citation type="journal article" date="2009" name="Science">
        <title>Green evolution and dynamic adaptations revealed by genomes of the marine picoeukaryotes Micromonas.</title>
        <authorList>
            <person name="Worden A.Z."/>
            <person name="Lee J.H."/>
            <person name="Mock T."/>
            <person name="Rouze P."/>
            <person name="Simmons M.P."/>
            <person name="Aerts A.L."/>
            <person name="Allen A.E."/>
            <person name="Cuvelier M.L."/>
            <person name="Derelle E."/>
            <person name="Everett M.V."/>
            <person name="Foulon E."/>
            <person name="Grimwood J."/>
            <person name="Gundlach H."/>
            <person name="Henrissat B."/>
            <person name="Napoli C."/>
            <person name="McDonald S.M."/>
            <person name="Parker M.S."/>
            <person name="Rombauts S."/>
            <person name="Salamov A."/>
            <person name="Von Dassow P."/>
            <person name="Badger J.H."/>
            <person name="Coutinho P.M."/>
            <person name="Demir E."/>
            <person name="Dubchak I."/>
            <person name="Gentemann C."/>
            <person name="Eikrem W."/>
            <person name="Gready J.E."/>
            <person name="John U."/>
            <person name="Lanier W."/>
            <person name="Lindquist E.A."/>
            <person name="Lucas S."/>
            <person name="Mayer K.F."/>
            <person name="Moreau H."/>
            <person name="Not F."/>
            <person name="Otillar R."/>
            <person name="Panaud O."/>
            <person name="Pangilinan J."/>
            <person name="Paulsen I."/>
            <person name="Piegu B."/>
            <person name="Poliakov A."/>
            <person name="Robbens S."/>
            <person name="Schmutz J."/>
            <person name="Toulza E."/>
            <person name="Wyss T."/>
            <person name="Zelensky A."/>
            <person name="Zhou K."/>
            <person name="Armbrust E.V."/>
            <person name="Bhattacharya D."/>
            <person name="Goodenough U.W."/>
            <person name="Van de Peer Y."/>
            <person name="Grigoriev I.V."/>
        </authorList>
    </citation>
    <scope>NUCLEOTIDE SEQUENCE [LARGE SCALE GENOMIC DNA]</scope>
    <source>
        <strain evidence="9 10">CCMP1545</strain>
    </source>
</reference>
<dbReference type="NCBIfam" id="NF009489">
    <property type="entry name" value="PRK12851.1"/>
    <property type="match status" value="1"/>
</dbReference>
<dbReference type="InterPro" id="IPR027410">
    <property type="entry name" value="TCP-1-like_intermed_sf"/>
</dbReference>
<dbReference type="InterPro" id="IPR027413">
    <property type="entry name" value="GROEL-like_equatorial_sf"/>
</dbReference>
<dbReference type="EMBL" id="GG663738">
    <property type="protein sequence ID" value="EEH57830.1"/>
    <property type="molecule type" value="Genomic_DNA"/>
</dbReference>
<evidence type="ECO:0000313" key="9">
    <source>
        <dbReference type="EMBL" id="EEH57830.1"/>
    </source>
</evidence>
<keyword evidence="4" id="KW-0143">Chaperone</keyword>
<keyword evidence="2" id="KW-0547">Nucleotide-binding</keyword>
<evidence type="ECO:0000256" key="2">
    <source>
        <dbReference type="ARBA" id="ARBA00022741"/>
    </source>
</evidence>
<dbReference type="RefSeq" id="XP_003057879.1">
    <property type="nucleotide sequence ID" value="XM_003057833.1"/>
</dbReference>
<dbReference type="OMA" id="MKIVMAG"/>
<dbReference type="FunFam" id="3.50.7.10:FF:000001">
    <property type="entry name" value="60 kDa chaperonin"/>
    <property type="match status" value="1"/>
</dbReference>
<dbReference type="GO" id="GO:0005524">
    <property type="term" value="F:ATP binding"/>
    <property type="evidence" value="ECO:0007669"/>
    <property type="project" value="UniProtKB-KW"/>
</dbReference>
<evidence type="ECO:0000256" key="3">
    <source>
        <dbReference type="ARBA" id="ARBA00022840"/>
    </source>
</evidence>
<evidence type="ECO:0000256" key="8">
    <source>
        <dbReference type="SAM" id="MobiDB-lite"/>
    </source>
</evidence>
<dbReference type="OrthoDB" id="1733909at2759"/>
<dbReference type="InterPro" id="IPR001844">
    <property type="entry name" value="Cpn60/GroEL"/>
</dbReference>
<dbReference type="GO" id="GO:0140662">
    <property type="term" value="F:ATP-dependent protein folding chaperone"/>
    <property type="evidence" value="ECO:0007669"/>
    <property type="project" value="InterPro"/>
</dbReference>
<evidence type="ECO:0000256" key="1">
    <source>
        <dbReference type="ARBA" id="ARBA00006607"/>
    </source>
</evidence>
<protein>
    <submittedName>
        <fullName evidence="9">Predicted protein</fullName>
    </submittedName>
</protein>
<dbReference type="GeneID" id="9683317"/>
<dbReference type="HAMAP" id="MF_00600">
    <property type="entry name" value="CH60"/>
    <property type="match status" value="1"/>
</dbReference>
<dbReference type="InterPro" id="IPR002423">
    <property type="entry name" value="Cpn60/GroEL/TCP-1"/>
</dbReference>
<dbReference type="PRINTS" id="PR00298">
    <property type="entry name" value="CHAPERONIN60"/>
</dbReference>
<dbReference type="AlphaFoldDB" id="C1MR69"/>
<keyword evidence="10" id="KW-1185">Reference proteome</keyword>
<name>C1MR69_MICPC</name>
<dbReference type="NCBIfam" id="NF000592">
    <property type="entry name" value="PRK00013.1"/>
    <property type="match status" value="1"/>
</dbReference>
<keyword evidence="3" id="KW-0067">ATP-binding</keyword>
<evidence type="ECO:0000256" key="7">
    <source>
        <dbReference type="RuleBase" id="RU000418"/>
    </source>
</evidence>
<evidence type="ECO:0000256" key="5">
    <source>
        <dbReference type="ARBA" id="ARBA00058559"/>
    </source>
</evidence>
<dbReference type="Gene3D" id="1.10.560.10">
    <property type="entry name" value="GroEL-like equatorial domain"/>
    <property type="match status" value="1"/>
</dbReference>
<accession>C1MR69</accession>
<dbReference type="Proteomes" id="UP000001876">
    <property type="component" value="Unassembled WGS sequence"/>
</dbReference>
<comment type="subunit">
    <text evidence="6">Oligomer of probably six alpha and six beta subunits.</text>
</comment>
<dbReference type="eggNOG" id="KOG0356">
    <property type="taxonomic scope" value="Eukaryota"/>
</dbReference>
<dbReference type="PANTHER" id="PTHR45633">
    <property type="entry name" value="60 KDA HEAT SHOCK PROTEIN, MITOCHONDRIAL"/>
    <property type="match status" value="1"/>
</dbReference>
<evidence type="ECO:0000256" key="4">
    <source>
        <dbReference type="ARBA" id="ARBA00023186"/>
    </source>
</evidence>
<feature type="region of interest" description="Disordered" evidence="8">
    <location>
        <begin position="15"/>
        <end position="38"/>
    </location>
</feature>
<dbReference type="PROSITE" id="PS00296">
    <property type="entry name" value="CHAPERONINS_CPN60"/>
    <property type="match status" value="1"/>
</dbReference>
<dbReference type="SUPFAM" id="SSF48592">
    <property type="entry name" value="GroEL equatorial domain-like"/>
    <property type="match status" value="1"/>
</dbReference>
<dbReference type="GO" id="GO:0042026">
    <property type="term" value="P:protein refolding"/>
    <property type="evidence" value="ECO:0007669"/>
    <property type="project" value="InterPro"/>
</dbReference>
<dbReference type="InterPro" id="IPR027409">
    <property type="entry name" value="GroEL-like_apical_dom_sf"/>
</dbReference>
<dbReference type="SUPFAM" id="SSF52029">
    <property type="entry name" value="GroEL apical domain-like"/>
    <property type="match status" value="1"/>
</dbReference>
<dbReference type="NCBIfam" id="TIGR02348">
    <property type="entry name" value="GroEL"/>
    <property type="match status" value="1"/>
</dbReference>
<dbReference type="STRING" id="564608.C1MR69"/>
<sequence>MASLMMSAFSSKTAAPMGLPRQASSKLPASFPARRAARKVNTTTTAAAKKLYFNADDGAALKKMQRGVDKLAHVVGVTLGPKGRNVVLESKYGSPKIVNDGVTVAKEVELQDPVENVGARLVRQAAQKTNDLAGDGTTTATVLSAAMITEGMKIVMAGTNPVQLTRGMETTVKELIGVLKGLSKEVSDEELASVGAISAGGNMEVGTMISDAMEKVGRSGVITLEEARSVDNNLIVVEGMQFDRGYVSPYFVTDSERMTCDYDNCKLLLVDKKIKSARDMITILEEAIKVGFPLLIIAEDIEQEALATLVVNKLRGALKICALKAPGFGERKSQYLEDIAILTGGTVVKDELGLSLDKVGVEVLGNAARVELGKESCTIVGDGSTQLEVAARVKQINRLMEAAEADYEKEKLNERAARLSGGVAIIQVGAQTETELKEKKLRVEDALNATKAAVEEGIVIGGGCTLLKLAAAVEDIKAALPNEEQKLGADIIRKALAYPMRLIASNAGDNGSVVVERVTNSKDPDFGYNAATGKFEDLMVGGVIDPTKVIRCALENSVSVAKIFLTSDVVVCEIPEKKVAVAGNAMDNSGYGM</sequence>
<dbReference type="Gene3D" id="3.30.260.10">
    <property type="entry name" value="TCP-1-like chaperonin intermediate domain"/>
    <property type="match status" value="1"/>
</dbReference>
<gene>
    <name evidence="9" type="ORF">MICPUCDRAFT_33182</name>
</gene>
<dbReference type="NCBIfam" id="NF009487">
    <property type="entry name" value="PRK12849.1"/>
    <property type="match status" value="1"/>
</dbReference>
<dbReference type="CDD" id="cd03344">
    <property type="entry name" value="GroEL"/>
    <property type="match status" value="1"/>
</dbReference>
<dbReference type="NCBIfam" id="NF009488">
    <property type="entry name" value="PRK12850.1"/>
    <property type="match status" value="1"/>
</dbReference>
<dbReference type="SUPFAM" id="SSF54849">
    <property type="entry name" value="GroEL-intermediate domain like"/>
    <property type="match status" value="1"/>
</dbReference>